<accession>A0A2J6X6D8</accession>
<organism evidence="1 2">
    <name type="scientific">Caldisericum exile</name>
    <dbReference type="NCBI Taxonomy" id="693075"/>
    <lineage>
        <taxon>Bacteria</taxon>
        <taxon>Pseudomonadati</taxon>
        <taxon>Caldisericota/Cryosericota group</taxon>
        <taxon>Caldisericota</taxon>
        <taxon>Caldisericia</taxon>
        <taxon>Caldisericales</taxon>
        <taxon>Caldisericaceae</taxon>
        <taxon>Caldisericum</taxon>
    </lineage>
</organism>
<evidence type="ECO:0000313" key="1">
    <source>
        <dbReference type="EMBL" id="PMP82394.1"/>
    </source>
</evidence>
<gene>
    <name evidence="1" type="ORF">C0175_03725</name>
</gene>
<dbReference type="AlphaFoldDB" id="A0A2J6X6D8"/>
<proteinExistence type="predicted"/>
<comment type="caution">
    <text evidence="1">The sequence shown here is derived from an EMBL/GenBank/DDBJ whole genome shotgun (WGS) entry which is preliminary data.</text>
</comment>
<sequence>MVNKPHRTNSNFQIKYFIATAHTPDGKYMQLYELYITTEAKLKHAEAQKLEFEAKREKLEYLKKHSKKKYEIMEAEAELMKVNADLPIWIKNVEAAQQELAYIKKLMDELEPHRKYKDRDILEANELIQEEEWAWELITRAENYILSEGRIPADHFTTMRLHPHFSDMILPHIQSLISLTRNKSLIEINEILENKKLLSIQKPKEVLKCLNQKI</sequence>
<reference evidence="1 2" key="1">
    <citation type="submission" date="2018-01" db="EMBL/GenBank/DDBJ databases">
        <title>Metagenomic assembled genomes from two thermal pools in the Uzon Caldera, Kamchatka, Russia.</title>
        <authorList>
            <person name="Wilkins L."/>
            <person name="Ettinger C."/>
        </authorList>
    </citation>
    <scope>NUCLEOTIDE SEQUENCE [LARGE SCALE GENOMIC DNA]</scope>
    <source>
        <strain evidence="1">ARK-10</strain>
    </source>
</reference>
<dbReference type="Proteomes" id="UP000236910">
    <property type="component" value="Unassembled WGS sequence"/>
</dbReference>
<protein>
    <submittedName>
        <fullName evidence="1">Uncharacterized protein</fullName>
    </submittedName>
</protein>
<evidence type="ECO:0000313" key="2">
    <source>
        <dbReference type="Proteomes" id="UP000236910"/>
    </source>
</evidence>
<name>A0A2J6X6D8_9BACT</name>
<dbReference type="EMBL" id="PNIX01000218">
    <property type="protein sequence ID" value="PMP82394.1"/>
    <property type="molecule type" value="Genomic_DNA"/>
</dbReference>